<comment type="caution">
    <text evidence="3">The sequence shown here is derived from an EMBL/GenBank/DDBJ whole genome shotgun (WGS) entry which is preliminary data.</text>
</comment>
<dbReference type="Proteomes" id="UP000477722">
    <property type="component" value="Unassembled WGS sequence"/>
</dbReference>
<proteinExistence type="predicted"/>
<gene>
    <name evidence="3" type="ORF">G5C65_36265</name>
</gene>
<keyword evidence="2" id="KW-0732">Signal</keyword>
<dbReference type="AlphaFoldDB" id="A0A6G4X8H8"/>
<evidence type="ECO:0000313" key="3">
    <source>
        <dbReference type="EMBL" id="NGO73688.1"/>
    </source>
</evidence>
<evidence type="ECO:0000313" key="4">
    <source>
        <dbReference type="Proteomes" id="UP000477722"/>
    </source>
</evidence>
<evidence type="ECO:0000256" key="2">
    <source>
        <dbReference type="SAM" id="SignalP"/>
    </source>
</evidence>
<sequence>MHRNAPRTVRLLACAAVALPVLLAAGCSSDSGDGGKDSDSTSPSASKGAPTKAAPARFKKLPDSCKSVAKGTIKDLVPKTDNASGKRVGSGDTNDSNSCLWSGLDKYDYRQLTVSLKRFDSDTSLGSGDKRAQQYLDQQAGETLSDKDNKKTKQDSVDDVGEQATGISYEVRKKDSKGKAEDFTGERLVGRTANAVVTVDYEGAGFEDGKTPKLGDLKKKARKAANEVISHIS</sequence>
<keyword evidence="4" id="KW-1185">Reference proteome</keyword>
<dbReference type="RefSeq" id="WP_165303305.1">
    <property type="nucleotide sequence ID" value="NZ_JAAKZZ010000845.1"/>
</dbReference>
<dbReference type="PROSITE" id="PS51257">
    <property type="entry name" value="PROKAR_LIPOPROTEIN"/>
    <property type="match status" value="1"/>
</dbReference>
<feature type="signal peptide" evidence="2">
    <location>
        <begin position="1"/>
        <end position="24"/>
    </location>
</feature>
<feature type="region of interest" description="Disordered" evidence="1">
    <location>
        <begin position="29"/>
        <end position="60"/>
    </location>
</feature>
<feature type="compositionally biased region" description="Basic and acidic residues" evidence="1">
    <location>
        <begin position="144"/>
        <end position="156"/>
    </location>
</feature>
<feature type="region of interest" description="Disordered" evidence="1">
    <location>
        <begin position="139"/>
        <end position="165"/>
    </location>
</feature>
<feature type="chain" id="PRO_5026049085" evidence="2">
    <location>
        <begin position="25"/>
        <end position="233"/>
    </location>
</feature>
<protein>
    <submittedName>
        <fullName evidence="3">DUF3558 domain-containing protein</fullName>
    </submittedName>
</protein>
<dbReference type="EMBL" id="JAAKZZ010000845">
    <property type="protein sequence ID" value="NGO73688.1"/>
    <property type="molecule type" value="Genomic_DNA"/>
</dbReference>
<name>A0A6G4X8H8_9ACTN</name>
<organism evidence="3 4">
    <name type="scientific">Streptomyces boncukensis</name>
    <dbReference type="NCBI Taxonomy" id="2711219"/>
    <lineage>
        <taxon>Bacteria</taxon>
        <taxon>Bacillati</taxon>
        <taxon>Actinomycetota</taxon>
        <taxon>Actinomycetes</taxon>
        <taxon>Kitasatosporales</taxon>
        <taxon>Streptomycetaceae</taxon>
        <taxon>Streptomyces</taxon>
    </lineage>
</organism>
<evidence type="ECO:0000256" key="1">
    <source>
        <dbReference type="SAM" id="MobiDB-lite"/>
    </source>
</evidence>
<accession>A0A6G4X8H8</accession>
<reference evidence="3 4" key="1">
    <citation type="submission" date="2020-02" db="EMBL/GenBank/DDBJ databases">
        <title>Whole-genome analyses of novel actinobacteria.</title>
        <authorList>
            <person name="Sahin N."/>
            <person name="Tatar D."/>
        </authorList>
    </citation>
    <scope>NUCLEOTIDE SEQUENCE [LARGE SCALE GENOMIC DNA]</scope>
    <source>
        <strain evidence="3 4">SB3404</strain>
    </source>
</reference>